<reference evidence="2 4" key="1">
    <citation type="submission" date="2023-10" db="EMBL/GenBank/DDBJ databases">
        <title>Whole Genome based description of the genera Actinobaculum and Actinotignum reveals a complex phylogenetic relationship within the species included in the genus Actinotignum.</title>
        <authorList>
            <person name="Jensen C.S."/>
            <person name="Dargis R."/>
            <person name="Kemp M."/>
            <person name="Christensen J.J."/>
        </authorList>
    </citation>
    <scope>NUCLEOTIDE SEQUENCE</scope>
    <source>
        <strain evidence="3 4">SLA_B089</strain>
        <strain evidence="2">SLA_B245</strain>
    </source>
</reference>
<organism evidence="2 5">
    <name type="scientific">Actinotignum timonense</name>
    <dbReference type="NCBI Taxonomy" id="1870995"/>
    <lineage>
        <taxon>Bacteria</taxon>
        <taxon>Bacillati</taxon>
        <taxon>Actinomycetota</taxon>
        <taxon>Actinomycetes</taxon>
        <taxon>Actinomycetales</taxon>
        <taxon>Actinomycetaceae</taxon>
        <taxon>Actinotignum</taxon>
    </lineage>
</organism>
<proteinExistence type="predicted"/>
<dbReference type="InterPro" id="IPR029058">
    <property type="entry name" value="AB_hydrolase_fold"/>
</dbReference>
<dbReference type="PRINTS" id="PR00111">
    <property type="entry name" value="ABHYDROLASE"/>
</dbReference>
<evidence type="ECO:0000259" key="1">
    <source>
        <dbReference type="Pfam" id="PF12697"/>
    </source>
</evidence>
<dbReference type="PRINTS" id="PR00412">
    <property type="entry name" value="EPOXHYDRLASE"/>
</dbReference>
<protein>
    <submittedName>
        <fullName evidence="2">Alpha/beta hydrolase</fullName>
    </submittedName>
</protein>
<evidence type="ECO:0000313" key="4">
    <source>
        <dbReference type="Proteomes" id="UP001284901"/>
    </source>
</evidence>
<dbReference type="InterPro" id="IPR000639">
    <property type="entry name" value="Epox_hydrolase-like"/>
</dbReference>
<dbReference type="Gene3D" id="3.40.50.1820">
    <property type="entry name" value="alpha/beta hydrolase"/>
    <property type="match status" value="1"/>
</dbReference>
<accession>A0AAW9HIN5</accession>
<dbReference type="RefSeq" id="WP_087069869.1">
    <property type="nucleotide sequence ID" value="NZ_CAUPFC010000004.1"/>
</dbReference>
<name>A0AAW9HIN5_9ACTO</name>
<dbReference type="GeneID" id="92813643"/>
<dbReference type="Pfam" id="PF12697">
    <property type="entry name" value="Abhydrolase_6"/>
    <property type="match status" value="1"/>
</dbReference>
<dbReference type="Proteomes" id="UP001284901">
    <property type="component" value="Unassembled WGS sequence"/>
</dbReference>
<keyword evidence="2" id="KW-0378">Hydrolase</keyword>
<dbReference type="AlphaFoldDB" id="A0AAW9HIN5"/>
<feature type="domain" description="AB hydrolase-1" evidence="1">
    <location>
        <begin position="15"/>
        <end position="247"/>
    </location>
</feature>
<gene>
    <name evidence="2" type="ORF">R6G74_02375</name>
    <name evidence="3" type="ORF">R6P33_08735</name>
</gene>
<dbReference type="InterPro" id="IPR050266">
    <property type="entry name" value="AB_hydrolase_sf"/>
</dbReference>
<evidence type="ECO:0000313" key="2">
    <source>
        <dbReference type="EMBL" id="MDY5140165.1"/>
    </source>
</evidence>
<dbReference type="Proteomes" id="UP001288320">
    <property type="component" value="Unassembled WGS sequence"/>
</dbReference>
<dbReference type="EMBL" id="JAWNFV010000003">
    <property type="protein sequence ID" value="MDY5140165.1"/>
    <property type="molecule type" value="Genomic_DNA"/>
</dbReference>
<dbReference type="EMBL" id="JAWNFY010000029">
    <property type="protein sequence ID" value="MDY5147101.1"/>
    <property type="molecule type" value="Genomic_DNA"/>
</dbReference>
<evidence type="ECO:0000313" key="3">
    <source>
        <dbReference type="EMBL" id="MDY5147101.1"/>
    </source>
</evidence>
<evidence type="ECO:0000313" key="5">
    <source>
        <dbReference type="Proteomes" id="UP001288320"/>
    </source>
</evidence>
<dbReference type="PANTHER" id="PTHR43798">
    <property type="entry name" value="MONOACYLGLYCEROL LIPASE"/>
    <property type="match status" value="1"/>
</dbReference>
<keyword evidence="4" id="KW-1185">Reference proteome</keyword>
<dbReference type="InterPro" id="IPR000073">
    <property type="entry name" value="AB_hydrolase_1"/>
</dbReference>
<sequence>MKLATHIHEGAGIPLVLLHAMPMTSRMWEGVRAELSDLHTIAIDAPGFGDSPSGSEVDDAAGATTPHINSYLTALKETLAEYDSIVLAGISMGATVTAAYALRNPQQIAGLSLLDGSILGPEPSPSPREKAIEKLASGQSWDVLAGWVDTMLSSAASPELKEKVAAYFKTVDAGAFSWLQQMMLTRPDTRGVMELNVPVLLLRGVDDPNAKHEEFAQLHEVRPDQPFVELEGASHFSAVEKPHEVATALRELYEAATR</sequence>
<comment type="caution">
    <text evidence="2">The sequence shown here is derived from an EMBL/GenBank/DDBJ whole genome shotgun (WGS) entry which is preliminary data.</text>
</comment>
<dbReference type="GO" id="GO:0016787">
    <property type="term" value="F:hydrolase activity"/>
    <property type="evidence" value="ECO:0007669"/>
    <property type="project" value="UniProtKB-KW"/>
</dbReference>
<dbReference type="SUPFAM" id="SSF53474">
    <property type="entry name" value="alpha/beta-Hydrolases"/>
    <property type="match status" value="1"/>
</dbReference>